<dbReference type="NCBIfam" id="TIGR03177">
    <property type="entry name" value="pilus_cpaB"/>
    <property type="match status" value="1"/>
</dbReference>
<proteinExistence type="predicted"/>
<dbReference type="EMBL" id="BJLH01000007">
    <property type="protein sequence ID" value="GEA60667.1"/>
    <property type="molecule type" value="Genomic_DNA"/>
</dbReference>
<dbReference type="AlphaFoldDB" id="A0A4Y3IN19"/>
<evidence type="ECO:0000259" key="1">
    <source>
        <dbReference type="Pfam" id="PF16976"/>
    </source>
</evidence>
<keyword evidence="3" id="KW-1185">Reference proteome</keyword>
<dbReference type="OrthoDB" id="6399095at2"/>
<sequence length="288" mass="32458">MNSRVIFFISFICISIGLFVLFKNVSARTEDNEQQKQDAYVSESVERQLVLWKANRHIERGQQVTKGDFNRIEVNESDAHKIAVFSDVQLLIESDTLANKTIAKDEWVFANFLTNPDDGGYLDLLASEGMILYPLPISTSNLINNYIRSGDFVDIVSVSSPEVNLADQDARISQFRGVTAGTIIRNVKVLAFEQNTVEDDGKSVSKTTISPRMSSKNDSKTIVVLEIEPEFVSKLSLAQRTMHLEMYRSHANSIIPMANMTDVIENYQGIRELRGTESETQMTNVEVY</sequence>
<gene>
    <name evidence="2" type="ORF">VCO01S_18600</name>
</gene>
<dbReference type="InterPro" id="IPR031571">
    <property type="entry name" value="RcpC_dom"/>
</dbReference>
<protein>
    <recommendedName>
        <fullName evidence="1">Flp pilus assembly protein RcpC/CpaB domain-containing protein</fullName>
    </recommendedName>
</protein>
<comment type="caution">
    <text evidence="2">The sequence shown here is derived from an EMBL/GenBank/DDBJ whole genome shotgun (WGS) entry which is preliminary data.</text>
</comment>
<dbReference type="RefSeq" id="WP_141271070.1">
    <property type="nucleotide sequence ID" value="NZ_BJLH01000007.1"/>
</dbReference>
<reference evidence="2 3" key="1">
    <citation type="submission" date="2019-06" db="EMBL/GenBank/DDBJ databases">
        <title>Whole genome shotgun sequence of Vibrio comitans NBRC 102076.</title>
        <authorList>
            <person name="Hosoyama A."/>
            <person name="Uohara A."/>
            <person name="Ohji S."/>
            <person name="Ichikawa N."/>
        </authorList>
    </citation>
    <scope>NUCLEOTIDE SEQUENCE [LARGE SCALE GENOMIC DNA]</scope>
    <source>
        <strain evidence="2 3">NBRC 102076</strain>
    </source>
</reference>
<dbReference type="Pfam" id="PF16976">
    <property type="entry name" value="RcpC"/>
    <property type="match status" value="1"/>
</dbReference>
<dbReference type="InterPro" id="IPR017592">
    <property type="entry name" value="Pilus_assmbl_Flp-typ_CpaB"/>
</dbReference>
<feature type="domain" description="Flp pilus assembly protein RcpC/CpaB" evidence="1">
    <location>
        <begin position="128"/>
        <end position="245"/>
    </location>
</feature>
<evidence type="ECO:0000313" key="2">
    <source>
        <dbReference type="EMBL" id="GEA60667.1"/>
    </source>
</evidence>
<dbReference type="Proteomes" id="UP000318242">
    <property type="component" value="Unassembled WGS sequence"/>
</dbReference>
<organism evidence="2 3">
    <name type="scientific">Vibrio comitans NBRC 102076</name>
    <dbReference type="NCBI Taxonomy" id="1219078"/>
    <lineage>
        <taxon>Bacteria</taxon>
        <taxon>Pseudomonadati</taxon>
        <taxon>Pseudomonadota</taxon>
        <taxon>Gammaproteobacteria</taxon>
        <taxon>Vibrionales</taxon>
        <taxon>Vibrionaceae</taxon>
        <taxon>Vibrio</taxon>
    </lineage>
</organism>
<evidence type="ECO:0000313" key="3">
    <source>
        <dbReference type="Proteomes" id="UP000318242"/>
    </source>
</evidence>
<name>A0A4Y3IN19_9VIBR</name>
<accession>A0A4Y3IN19</accession>